<feature type="domain" description="CBS" evidence="3">
    <location>
        <begin position="7"/>
        <end position="65"/>
    </location>
</feature>
<dbReference type="SMART" id="SM00116">
    <property type="entry name" value="CBS"/>
    <property type="match status" value="2"/>
</dbReference>
<name>A0A1I7GR98_9BACL</name>
<proteinExistence type="predicted"/>
<gene>
    <name evidence="4" type="ORF">SAMN05421543_10316</name>
</gene>
<evidence type="ECO:0000313" key="4">
    <source>
        <dbReference type="EMBL" id="SFU51002.1"/>
    </source>
</evidence>
<dbReference type="InterPro" id="IPR051257">
    <property type="entry name" value="Diverse_CBS-Domain"/>
</dbReference>
<dbReference type="PROSITE" id="PS51371">
    <property type="entry name" value="CBS"/>
    <property type="match status" value="2"/>
</dbReference>
<dbReference type="Pfam" id="PF00571">
    <property type="entry name" value="CBS"/>
    <property type="match status" value="2"/>
</dbReference>
<dbReference type="STRING" id="392015.SAMN05421543_10316"/>
<evidence type="ECO:0000256" key="2">
    <source>
        <dbReference type="PROSITE-ProRule" id="PRU00703"/>
    </source>
</evidence>
<dbReference type="Proteomes" id="UP000183508">
    <property type="component" value="Unassembled WGS sequence"/>
</dbReference>
<protein>
    <submittedName>
        <fullName evidence="4">CBS domain-containing protein</fullName>
    </submittedName>
</protein>
<dbReference type="PANTHER" id="PTHR43080">
    <property type="entry name" value="CBS DOMAIN-CONTAINING PROTEIN CBSX3, MITOCHONDRIAL"/>
    <property type="match status" value="1"/>
</dbReference>
<dbReference type="AlphaFoldDB" id="A0A1I7GR98"/>
<dbReference type="CDD" id="cd04622">
    <property type="entry name" value="CBS_pair_HRP1_like"/>
    <property type="match status" value="1"/>
</dbReference>
<feature type="domain" description="CBS" evidence="3">
    <location>
        <begin position="71"/>
        <end position="127"/>
    </location>
</feature>
<dbReference type="eggNOG" id="COG0517">
    <property type="taxonomic scope" value="Bacteria"/>
</dbReference>
<keyword evidence="1 2" id="KW-0129">CBS domain</keyword>
<dbReference type="InterPro" id="IPR046342">
    <property type="entry name" value="CBS_dom_sf"/>
</dbReference>
<keyword evidence="5" id="KW-1185">Reference proteome</keyword>
<evidence type="ECO:0000256" key="1">
    <source>
        <dbReference type="ARBA" id="ARBA00023122"/>
    </source>
</evidence>
<organism evidence="4 5">
    <name type="scientific">Alicyclobacillus macrosporangiidus</name>
    <dbReference type="NCBI Taxonomy" id="392015"/>
    <lineage>
        <taxon>Bacteria</taxon>
        <taxon>Bacillati</taxon>
        <taxon>Bacillota</taxon>
        <taxon>Bacilli</taxon>
        <taxon>Bacillales</taxon>
        <taxon>Alicyclobacillaceae</taxon>
        <taxon>Alicyclobacillus</taxon>
    </lineage>
</organism>
<dbReference type="SUPFAM" id="SSF54631">
    <property type="entry name" value="CBS-domain pair"/>
    <property type="match status" value="1"/>
</dbReference>
<sequence length="145" mass="15209">MKVRDLMTSDVTCCQPADTLQQAAQSMASQNVGSIPVCQNNKVIGIITDRDICCKAVAAGKSHTTPVRDCMSQKVVTCTPETDAHEAADLMATHQIRRLPVCDSNGSLVGILSIGDLATVDIHINEAGDALSKISVPTAAPNAVH</sequence>
<dbReference type="Gene3D" id="3.10.580.10">
    <property type="entry name" value="CBS-domain"/>
    <property type="match status" value="1"/>
</dbReference>
<evidence type="ECO:0000313" key="5">
    <source>
        <dbReference type="Proteomes" id="UP000183508"/>
    </source>
</evidence>
<accession>A0A1I7GR98</accession>
<evidence type="ECO:0000259" key="3">
    <source>
        <dbReference type="PROSITE" id="PS51371"/>
    </source>
</evidence>
<reference evidence="5" key="1">
    <citation type="submission" date="2016-10" db="EMBL/GenBank/DDBJ databases">
        <authorList>
            <person name="Varghese N."/>
        </authorList>
    </citation>
    <scope>NUCLEOTIDE SEQUENCE [LARGE SCALE GENOMIC DNA]</scope>
    <source>
        <strain evidence="5">DSM 17980</strain>
    </source>
</reference>
<dbReference type="EMBL" id="FPBV01000003">
    <property type="protein sequence ID" value="SFU51002.1"/>
    <property type="molecule type" value="Genomic_DNA"/>
</dbReference>
<dbReference type="RefSeq" id="WP_074949786.1">
    <property type="nucleotide sequence ID" value="NZ_FPBV01000003.1"/>
</dbReference>
<dbReference type="PANTHER" id="PTHR43080:SF2">
    <property type="entry name" value="CBS DOMAIN-CONTAINING PROTEIN"/>
    <property type="match status" value="1"/>
</dbReference>
<dbReference type="InterPro" id="IPR000644">
    <property type="entry name" value="CBS_dom"/>
</dbReference>
<dbReference type="OrthoDB" id="9802114at2"/>